<keyword evidence="9" id="KW-1185">Reference proteome</keyword>
<evidence type="ECO:0000256" key="2">
    <source>
        <dbReference type="ARBA" id="ARBA00009637"/>
    </source>
</evidence>
<name>A0A225VLH2_9STRA</name>
<evidence type="ECO:0000256" key="5">
    <source>
        <dbReference type="ARBA" id="ARBA00023239"/>
    </source>
</evidence>
<dbReference type="SUPFAM" id="SSF51182">
    <property type="entry name" value="RmlC-like cupins"/>
    <property type="match status" value="1"/>
</dbReference>
<dbReference type="PANTHER" id="PTHR39289:SF1">
    <property type="entry name" value="L-ECTOINE SYNTHASE"/>
    <property type="match status" value="1"/>
</dbReference>
<keyword evidence="5" id="KW-0456">Lyase</keyword>
<dbReference type="GO" id="GO:0019491">
    <property type="term" value="P:ectoine biosynthetic process"/>
    <property type="evidence" value="ECO:0007669"/>
    <property type="project" value="UniProtKB-UniPathway"/>
</dbReference>
<comment type="catalytic activity">
    <reaction evidence="7">
        <text>(2S)-4-acetamido-2-aminobutanoate = L-ectoine + H2O</text>
        <dbReference type="Rhea" id="RHEA:17281"/>
        <dbReference type="ChEBI" id="CHEBI:15377"/>
        <dbReference type="ChEBI" id="CHEBI:58515"/>
        <dbReference type="ChEBI" id="CHEBI:58929"/>
        <dbReference type="EC" id="4.2.1.108"/>
    </reaction>
</comment>
<evidence type="ECO:0000256" key="7">
    <source>
        <dbReference type="ARBA" id="ARBA00048714"/>
    </source>
</evidence>
<gene>
    <name evidence="8" type="ORF">PHMEG_00022539</name>
</gene>
<dbReference type="Proteomes" id="UP000198211">
    <property type="component" value="Unassembled WGS sequence"/>
</dbReference>
<proteinExistence type="inferred from homology"/>
<dbReference type="Gene3D" id="2.60.120.10">
    <property type="entry name" value="Jelly Rolls"/>
    <property type="match status" value="1"/>
</dbReference>
<dbReference type="EMBL" id="NBNE01004459">
    <property type="protein sequence ID" value="OWZ05380.1"/>
    <property type="molecule type" value="Genomic_DNA"/>
</dbReference>
<organism evidence="8 9">
    <name type="scientific">Phytophthora megakarya</name>
    <dbReference type="NCBI Taxonomy" id="4795"/>
    <lineage>
        <taxon>Eukaryota</taxon>
        <taxon>Sar</taxon>
        <taxon>Stramenopiles</taxon>
        <taxon>Oomycota</taxon>
        <taxon>Peronosporomycetes</taxon>
        <taxon>Peronosporales</taxon>
        <taxon>Peronosporaceae</taxon>
        <taxon>Phytophthora</taxon>
    </lineage>
</organism>
<evidence type="ECO:0000313" key="8">
    <source>
        <dbReference type="EMBL" id="OWZ05380.1"/>
    </source>
</evidence>
<evidence type="ECO:0000256" key="3">
    <source>
        <dbReference type="ARBA" id="ARBA00013192"/>
    </source>
</evidence>
<dbReference type="EC" id="4.2.1.108" evidence="3"/>
<dbReference type="AlphaFoldDB" id="A0A225VLH2"/>
<evidence type="ECO:0000313" key="9">
    <source>
        <dbReference type="Proteomes" id="UP000198211"/>
    </source>
</evidence>
<protein>
    <recommendedName>
        <fullName evidence="4">L-ectoine synthase</fullName>
        <ecNumber evidence="3">4.2.1.108</ecNumber>
    </recommendedName>
    <alternativeName>
        <fullName evidence="6">N-acetyldiaminobutyrate dehydratase</fullName>
    </alternativeName>
</protein>
<comment type="similarity">
    <text evidence="2">Belongs to the ectoine synthase family.</text>
</comment>
<evidence type="ECO:0000256" key="6">
    <source>
        <dbReference type="ARBA" id="ARBA00033271"/>
    </source>
</evidence>
<comment type="pathway">
    <text evidence="1">Amine and polyamine biosynthesis; ectoine biosynthesis; L-ectoine from L-aspartate 4-semialdehyde: step 3/3.</text>
</comment>
<dbReference type="GO" id="GO:0033990">
    <property type="term" value="F:ectoine synthase activity"/>
    <property type="evidence" value="ECO:0007669"/>
    <property type="project" value="UniProtKB-EC"/>
</dbReference>
<evidence type="ECO:0000256" key="1">
    <source>
        <dbReference type="ARBA" id="ARBA00005181"/>
    </source>
</evidence>
<dbReference type="InterPro" id="IPR014710">
    <property type="entry name" value="RmlC-like_jellyroll"/>
</dbReference>
<dbReference type="OrthoDB" id="10266423at2759"/>
<sequence>MLRLSTLAKASRPLTRSLHASAPSSFLVRSLDDVRQKDRVVTSEDGALETRRYLVRNDECGFSVQQEILKKGAPVRLEFQNHVYALLVTRGNGHVRLLDVGEGPGQFQDVKEGSLVALNATEAVEIEAKSDELHAVSVMNPPIFGVETRSASGVFPAVDSDGEALESFDLSKVDQLFSAPESLKGGSAPMKDDPLF</sequence>
<dbReference type="PANTHER" id="PTHR39289">
    <property type="match status" value="1"/>
</dbReference>
<comment type="caution">
    <text evidence="8">The sequence shown here is derived from an EMBL/GenBank/DDBJ whole genome shotgun (WGS) entry which is preliminary data.</text>
</comment>
<dbReference type="UniPathway" id="UPA00067">
    <property type="reaction ID" value="UER00123"/>
</dbReference>
<accession>A0A225VLH2</accession>
<dbReference type="Pfam" id="PF06339">
    <property type="entry name" value="Ectoine_synth"/>
    <property type="match status" value="1"/>
</dbReference>
<evidence type="ECO:0000256" key="4">
    <source>
        <dbReference type="ARBA" id="ARBA00019707"/>
    </source>
</evidence>
<reference evidence="9" key="1">
    <citation type="submission" date="2017-03" db="EMBL/GenBank/DDBJ databases">
        <title>Phytopthora megakarya and P. palmivora, two closely related causual agents of cacao black pod achieved similar genome size and gene model numbers by different mechanisms.</title>
        <authorList>
            <person name="Ali S."/>
            <person name="Shao J."/>
            <person name="Larry D.J."/>
            <person name="Kronmiller B."/>
            <person name="Shen D."/>
            <person name="Strem M.D."/>
            <person name="Melnick R.L."/>
            <person name="Guiltinan M.J."/>
            <person name="Tyler B.M."/>
            <person name="Meinhardt L.W."/>
            <person name="Bailey B.A."/>
        </authorList>
    </citation>
    <scope>NUCLEOTIDE SEQUENCE [LARGE SCALE GENOMIC DNA]</scope>
    <source>
        <strain evidence="9">zdho120</strain>
    </source>
</reference>
<dbReference type="InterPro" id="IPR010462">
    <property type="entry name" value="Ectoine_synth"/>
</dbReference>
<dbReference type="InterPro" id="IPR011051">
    <property type="entry name" value="RmlC_Cupin_sf"/>
</dbReference>